<evidence type="ECO:0000256" key="1">
    <source>
        <dbReference type="ARBA" id="ARBA00022448"/>
    </source>
</evidence>
<evidence type="ECO:0000256" key="3">
    <source>
        <dbReference type="ARBA" id="ARBA00022840"/>
    </source>
</evidence>
<keyword evidence="3 5" id="KW-0067">ATP-binding</keyword>
<protein>
    <submittedName>
        <fullName evidence="5">ABC transporter ATP-binding protein</fullName>
    </submittedName>
</protein>
<organism evidence="5 6">
    <name type="scientific">Candidatus Desantisbacteria bacterium CG2_30_40_21</name>
    <dbReference type="NCBI Taxonomy" id="1817895"/>
    <lineage>
        <taxon>Bacteria</taxon>
        <taxon>Candidatus Desantisiibacteriota</taxon>
    </lineage>
</organism>
<dbReference type="GO" id="GO:0005524">
    <property type="term" value="F:ATP binding"/>
    <property type="evidence" value="ECO:0007669"/>
    <property type="project" value="UniProtKB-KW"/>
</dbReference>
<dbReference type="CDD" id="cd03261">
    <property type="entry name" value="ABC_Org_Solvent_Resistant"/>
    <property type="match status" value="1"/>
</dbReference>
<keyword evidence="2" id="KW-0547">Nucleotide-binding</keyword>
<dbReference type="InterPro" id="IPR027417">
    <property type="entry name" value="P-loop_NTPase"/>
</dbReference>
<proteinExistence type="predicted"/>
<name>A0A1J5DXB6_9BACT</name>
<dbReference type="PANTHER" id="PTHR43023">
    <property type="entry name" value="PROTEIN TRIGALACTOSYLDIACYLGLYCEROL 3, CHLOROPLASTIC"/>
    <property type="match status" value="1"/>
</dbReference>
<dbReference type="SMART" id="SM00382">
    <property type="entry name" value="AAA"/>
    <property type="match status" value="1"/>
</dbReference>
<dbReference type="AlphaFoldDB" id="A0A1J5DXB6"/>
<keyword evidence="1" id="KW-0813">Transport</keyword>
<sequence>MVNITDVWKGFGLNKVLKGVTLNIEKGETMVIIGRSGCGKSILLKHIIGLMKPERGKIEVFDQDITRMNEQSMQAIRKRFGMLFQGAALFDSLNVAENVGFFLFEHTNTKKSQIMKIVSEKLKLVGLSGVEYLMPSDLSGGMRKRVGLARAIAASPEIILYDEPTTGLDPILAANINKLIKELQAKLSLTSIIVTHDMTSAYTIADRIAMLYDGKIIEIGTPEKIKNTHHPVVQQFITGSAEGPIISD</sequence>
<evidence type="ECO:0000256" key="2">
    <source>
        <dbReference type="ARBA" id="ARBA00022741"/>
    </source>
</evidence>
<evidence type="ECO:0000313" key="6">
    <source>
        <dbReference type="Proteomes" id="UP000183085"/>
    </source>
</evidence>
<dbReference type="InterPro" id="IPR003439">
    <property type="entry name" value="ABC_transporter-like_ATP-bd"/>
</dbReference>
<dbReference type="SUPFAM" id="SSF52540">
    <property type="entry name" value="P-loop containing nucleoside triphosphate hydrolases"/>
    <property type="match status" value="1"/>
</dbReference>
<dbReference type="InterPro" id="IPR003593">
    <property type="entry name" value="AAA+_ATPase"/>
</dbReference>
<dbReference type="PROSITE" id="PS00211">
    <property type="entry name" value="ABC_TRANSPORTER_1"/>
    <property type="match status" value="1"/>
</dbReference>
<dbReference type="GO" id="GO:0016887">
    <property type="term" value="F:ATP hydrolysis activity"/>
    <property type="evidence" value="ECO:0007669"/>
    <property type="project" value="InterPro"/>
</dbReference>
<dbReference type="PROSITE" id="PS50893">
    <property type="entry name" value="ABC_TRANSPORTER_2"/>
    <property type="match status" value="1"/>
</dbReference>
<comment type="caution">
    <text evidence="5">The sequence shown here is derived from an EMBL/GenBank/DDBJ whole genome shotgun (WGS) entry which is preliminary data.</text>
</comment>
<dbReference type="Gene3D" id="3.40.50.300">
    <property type="entry name" value="P-loop containing nucleotide triphosphate hydrolases"/>
    <property type="match status" value="1"/>
</dbReference>
<evidence type="ECO:0000259" key="4">
    <source>
        <dbReference type="PROSITE" id="PS50893"/>
    </source>
</evidence>
<dbReference type="Pfam" id="PF00005">
    <property type="entry name" value="ABC_tran"/>
    <property type="match status" value="1"/>
</dbReference>
<evidence type="ECO:0000313" key="5">
    <source>
        <dbReference type="EMBL" id="OIP36367.1"/>
    </source>
</evidence>
<dbReference type="STRING" id="1817895.AUJ95_09450"/>
<accession>A0A1J5DXB6</accession>
<dbReference type="EMBL" id="MNYI01000243">
    <property type="protein sequence ID" value="OIP36367.1"/>
    <property type="molecule type" value="Genomic_DNA"/>
</dbReference>
<reference evidence="5 6" key="1">
    <citation type="journal article" date="2016" name="Environ. Microbiol.">
        <title>Genomic resolution of a cold subsurface aquifer community provides metabolic insights for novel microbes adapted to high CO concentrations.</title>
        <authorList>
            <person name="Probst A.J."/>
            <person name="Castelle C.J."/>
            <person name="Singh A."/>
            <person name="Brown C.T."/>
            <person name="Anantharaman K."/>
            <person name="Sharon I."/>
            <person name="Hug L.A."/>
            <person name="Burstein D."/>
            <person name="Emerson J.B."/>
            <person name="Thomas B.C."/>
            <person name="Banfield J.F."/>
        </authorList>
    </citation>
    <scope>NUCLEOTIDE SEQUENCE [LARGE SCALE GENOMIC DNA]</scope>
    <source>
        <strain evidence="5">CG2_30_40_21</strain>
    </source>
</reference>
<dbReference type="Proteomes" id="UP000183085">
    <property type="component" value="Unassembled WGS sequence"/>
</dbReference>
<gene>
    <name evidence="5" type="ORF">AUJ95_09450</name>
</gene>
<dbReference type="InterPro" id="IPR017871">
    <property type="entry name" value="ABC_transporter-like_CS"/>
</dbReference>
<feature type="domain" description="ABC transporter" evidence="4">
    <location>
        <begin position="2"/>
        <end position="238"/>
    </location>
</feature>
<dbReference type="PANTHER" id="PTHR43023:SF6">
    <property type="entry name" value="INTERMEMBRANE PHOSPHOLIPID TRANSPORT SYSTEM ATP-BINDING PROTEIN MLAF"/>
    <property type="match status" value="1"/>
</dbReference>